<dbReference type="RefSeq" id="WP_188695110.1">
    <property type="nucleotide sequence ID" value="NZ_BMLS01000003.1"/>
</dbReference>
<organism evidence="1 2">
    <name type="scientific">Bowmanella pacifica</name>
    <dbReference type="NCBI Taxonomy" id="502051"/>
    <lineage>
        <taxon>Bacteria</taxon>
        <taxon>Pseudomonadati</taxon>
        <taxon>Pseudomonadota</taxon>
        <taxon>Gammaproteobacteria</taxon>
        <taxon>Alteromonadales</taxon>
        <taxon>Alteromonadaceae</taxon>
        <taxon>Bowmanella</taxon>
    </lineage>
</organism>
<keyword evidence="2" id="KW-1185">Reference proteome</keyword>
<name>A0A917Z1H4_9ALTE</name>
<dbReference type="PIRSF" id="PIRSF028200">
    <property type="entry name" value="UCP028200"/>
    <property type="match status" value="1"/>
</dbReference>
<sequence>MARILAAILLVLGLSGCSTTFVYNNLDWLVHWYLDDYVDLNRAQKKQFDSKMADWLVWHRNQQLPRYRDDLQALRQQLEAGQMSEPQWQEVFARGRGHWMSLLNYLAADLTDLALLLTDEQIEALFTELDKQQVDREQQRNEFSPEERLARDLENRVEDLQEWTGRLSSAQKAEVAKWNEGFQPTFEARMLYRRSWQAQAKQMLLSRDDSQSWRKGFMDLLVRPQQFQSAQLQQADEHNRRHYAQMLVSVAEQLSDKQKRHVLRELQARIDDLDDLMAR</sequence>
<gene>
    <name evidence="1" type="ORF">GCM10010982_23630</name>
</gene>
<evidence type="ECO:0000313" key="2">
    <source>
        <dbReference type="Proteomes" id="UP000606935"/>
    </source>
</evidence>
<comment type="caution">
    <text evidence="1">The sequence shown here is derived from an EMBL/GenBank/DDBJ whole genome shotgun (WGS) entry which is preliminary data.</text>
</comment>
<dbReference type="Proteomes" id="UP000606935">
    <property type="component" value="Unassembled WGS sequence"/>
</dbReference>
<evidence type="ECO:0008006" key="3">
    <source>
        <dbReference type="Google" id="ProtNLM"/>
    </source>
</evidence>
<dbReference type="PROSITE" id="PS51257">
    <property type="entry name" value="PROKAR_LIPOPROTEIN"/>
    <property type="match status" value="1"/>
</dbReference>
<dbReference type="EMBL" id="BMLS01000003">
    <property type="protein sequence ID" value="GGO70347.1"/>
    <property type="molecule type" value="Genomic_DNA"/>
</dbReference>
<evidence type="ECO:0000313" key="1">
    <source>
        <dbReference type="EMBL" id="GGO70347.1"/>
    </source>
</evidence>
<reference evidence="1" key="2">
    <citation type="submission" date="2020-09" db="EMBL/GenBank/DDBJ databases">
        <authorList>
            <person name="Sun Q."/>
            <person name="Zhou Y."/>
        </authorList>
    </citation>
    <scope>NUCLEOTIDE SEQUENCE</scope>
    <source>
        <strain evidence="1">CGMCC 1.7086</strain>
    </source>
</reference>
<protein>
    <recommendedName>
        <fullName evidence="3">Lipoprotein</fullName>
    </recommendedName>
</protein>
<dbReference type="AlphaFoldDB" id="A0A917Z1H4"/>
<dbReference type="Pfam" id="PF19795">
    <property type="entry name" value="DUF6279"/>
    <property type="match status" value="1"/>
</dbReference>
<reference evidence="1" key="1">
    <citation type="journal article" date="2014" name="Int. J. Syst. Evol. Microbiol.">
        <title>Complete genome sequence of Corynebacterium casei LMG S-19264T (=DSM 44701T), isolated from a smear-ripened cheese.</title>
        <authorList>
            <consortium name="US DOE Joint Genome Institute (JGI-PGF)"/>
            <person name="Walter F."/>
            <person name="Albersmeier A."/>
            <person name="Kalinowski J."/>
            <person name="Ruckert C."/>
        </authorList>
    </citation>
    <scope>NUCLEOTIDE SEQUENCE</scope>
    <source>
        <strain evidence="1">CGMCC 1.7086</strain>
    </source>
</reference>
<dbReference type="InterPro" id="IPR016875">
    <property type="entry name" value="UCP028200"/>
</dbReference>
<proteinExistence type="predicted"/>
<accession>A0A917Z1H4</accession>